<dbReference type="InterPro" id="IPR011179">
    <property type="entry name" value="IPdP_isomerase"/>
</dbReference>
<feature type="binding site" evidence="9">
    <location>
        <begin position="280"/>
        <end position="281"/>
    </location>
    <ligand>
        <name>FMN</name>
        <dbReference type="ChEBI" id="CHEBI:58210"/>
    </ligand>
</feature>
<evidence type="ECO:0000256" key="8">
    <source>
        <dbReference type="ARBA" id="ARBA00023235"/>
    </source>
</evidence>
<evidence type="ECO:0000256" key="7">
    <source>
        <dbReference type="ARBA" id="ARBA00022857"/>
    </source>
</evidence>
<keyword evidence="5 9" id="KW-0479">Metal-binding</keyword>
<protein>
    <recommendedName>
        <fullName evidence="9">Isopentenyl-diphosphate delta-isomerase</fullName>
        <shortName evidence="9">IPP isomerase</shortName>
        <ecNumber evidence="9">5.3.3.2</ecNumber>
    </recommendedName>
    <alternativeName>
        <fullName evidence="9">Isopentenyl diphosphate:dimethylallyl diphosphate isomerase</fullName>
    </alternativeName>
    <alternativeName>
        <fullName evidence="9">Isopentenyl pyrophosphate isomerase</fullName>
    </alternativeName>
    <alternativeName>
        <fullName evidence="9">Type 2 isopentenyl diphosphate isomerase</fullName>
        <shortName evidence="9">IDI-2</shortName>
    </alternativeName>
</protein>
<reference evidence="11 12" key="1">
    <citation type="submission" date="2021-06" db="EMBL/GenBank/DDBJ databases">
        <authorList>
            <person name="Sun Q."/>
            <person name="Li D."/>
        </authorList>
    </citation>
    <scope>NUCLEOTIDE SEQUENCE [LARGE SCALE GENOMIC DNA]</scope>
    <source>
        <strain evidence="11 12">MSJ-40</strain>
    </source>
</reference>
<dbReference type="GO" id="GO:0004452">
    <property type="term" value="F:isopentenyl-diphosphate delta-isomerase activity"/>
    <property type="evidence" value="ECO:0007669"/>
    <property type="project" value="UniProtKB-EC"/>
</dbReference>
<evidence type="ECO:0000256" key="5">
    <source>
        <dbReference type="ARBA" id="ARBA00022723"/>
    </source>
</evidence>
<comment type="similarity">
    <text evidence="9">Belongs to the IPP isomerase type 2 family.</text>
</comment>
<comment type="function">
    <text evidence="9">Involved in the biosynthesis of isoprenoids. Catalyzes the 1,3-allylic rearrangement of the homoallylic substrate isopentenyl (IPP) to its allylic isomer, dimethylallyl diphosphate (DMAPP).</text>
</comment>
<evidence type="ECO:0000256" key="2">
    <source>
        <dbReference type="ARBA" id="ARBA00022490"/>
    </source>
</evidence>
<dbReference type="HAMAP" id="MF_00354">
    <property type="entry name" value="Idi_2"/>
    <property type="match status" value="1"/>
</dbReference>
<feature type="binding site" evidence="9">
    <location>
        <begin position="259"/>
        <end position="261"/>
    </location>
    <ligand>
        <name>FMN</name>
        <dbReference type="ChEBI" id="CHEBI:58210"/>
    </ligand>
</feature>
<comment type="caution">
    <text evidence="11">The sequence shown here is derived from an EMBL/GenBank/DDBJ whole genome shotgun (WGS) entry which is preliminary data.</text>
</comment>
<proteinExistence type="inferred from homology"/>
<comment type="subcellular location">
    <subcellularLocation>
        <location evidence="9">Cytoplasm</location>
    </subcellularLocation>
</comment>
<keyword evidence="9" id="KW-0414">Isoprene biosynthesis</keyword>
<keyword evidence="8 9" id="KW-0413">Isomerase</keyword>
<comment type="catalytic activity">
    <reaction evidence="9">
        <text>isopentenyl diphosphate = dimethylallyl diphosphate</text>
        <dbReference type="Rhea" id="RHEA:23284"/>
        <dbReference type="ChEBI" id="CHEBI:57623"/>
        <dbReference type="ChEBI" id="CHEBI:128769"/>
        <dbReference type="EC" id="5.3.3.2"/>
    </reaction>
</comment>
<feature type="binding site" evidence="9">
    <location>
        <position position="208"/>
    </location>
    <ligand>
        <name>FMN</name>
        <dbReference type="ChEBI" id="CHEBI:58210"/>
    </ligand>
</feature>
<gene>
    <name evidence="9 11" type="primary">fni</name>
    <name evidence="11" type="ORF">KQI42_18115</name>
</gene>
<feature type="binding site" evidence="9">
    <location>
        <position position="183"/>
    </location>
    <ligand>
        <name>FMN</name>
        <dbReference type="ChEBI" id="CHEBI:58210"/>
    </ligand>
</feature>
<sequence length="336" mass="37437">MRERRKKEHIENYLRTSYKGDTLLGDIFLEHNSLPNLNLQDIDTKTIFLGKTVDYPIIINAITGGSDFSWEINRDLSQLAKEFNIPMAVGSQTIALGNEENRESFKIVRENIGEDGIVISNLNAQASMEDVKTALEIIDGDAIQLHLNPAQELVMKEGDRNFRGILDNIGNIVKNIDKPVIIKEVGFGISKEVAEKLYNIGVRTIDVSGSGGTNFIEIEDIRYNDIDFSDLYSWGIPTALTLIKCRELPKDLTLIASGGIRESIDIVKSLVIGGNMVGISGEILSYLLHGGYDNAKEYLEEVIHKLKVIMVLLGKQNIEELRGTSYKVTGKLKELI</sequence>
<feature type="binding site" evidence="9">
    <location>
        <position position="151"/>
    </location>
    <ligand>
        <name>substrate</name>
    </ligand>
</feature>
<dbReference type="PIRSF" id="PIRSF003314">
    <property type="entry name" value="IPP_isomerase"/>
    <property type="match status" value="1"/>
</dbReference>
<feature type="binding site" evidence="9">
    <location>
        <position position="152"/>
    </location>
    <ligand>
        <name>Mg(2+)</name>
        <dbReference type="ChEBI" id="CHEBI:18420"/>
    </ligand>
</feature>
<evidence type="ECO:0000259" key="10">
    <source>
        <dbReference type="Pfam" id="PF01070"/>
    </source>
</evidence>
<dbReference type="Proteomes" id="UP000749471">
    <property type="component" value="Unassembled WGS sequence"/>
</dbReference>
<keyword evidence="2 9" id="KW-0963">Cytoplasm</keyword>
<evidence type="ECO:0000256" key="1">
    <source>
        <dbReference type="ARBA" id="ARBA00001917"/>
    </source>
</evidence>
<feature type="binding site" evidence="9">
    <location>
        <position position="213"/>
    </location>
    <ligand>
        <name>FMN</name>
        <dbReference type="ChEBI" id="CHEBI:58210"/>
    </ligand>
</feature>
<comment type="cofactor">
    <cofactor evidence="9">
        <name>NADPH</name>
        <dbReference type="ChEBI" id="CHEBI:57783"/>
    </cofactor>
</comment>
<comment type="cofactor">
    <cofactor evidence="1 9">
        <name>FMN</name>
        <dbReference type="ChEBI" id="CHEBI:58210"/>
    </cofactor>
</comment>
<dbReference type="InterPro" id="IPR000262">
    <property type="entry name" value="FMN-dep_DH"/>
</dbReference>
<evidence type="ECO:0000256" key="9">
    <source>
        <dbReference type="HAMAP-Rule" id="MF_00354"/>
    </source>
</evidence>
<evidence type="ECO:0000256" key="6">
    <source>
        <dbReference type="ARBA" id="ARBA00022842"/>
    </source>
</evidence>
<evidence type="ECO:0000313" key="11">
    <source>
        <dbReference type="EMBL" id="MBU5439928.1"/>
    </source>
</evidence>
<comment type="cofactor">
    <cofactor evidence="9">
        <name>Mg(2+)</name>
        <dbReference type="ChEBI" id="CHEBI:18420"/>
    </cofactor>
</comment>
<name>A0ABS6ECM4_9FIRM</name>
<comment type="caution">
    <text evidence="9">Lacks conserved residue(s) required for the propagation of feature annotation.</text>
</comment>
<keyword evidence="4 9" id="KW-0288">FMN</keyword>
<dbReference type="Pfam" id="PF01070">
    <property type="entry name" value="FMN_dh"/>
    <property type="match status" value="1"/>
</dbReference>
<keyword evidence="6 9" id="KW-0460">Magnesium</keyword>
<dbReference type="PANTHER" id="PTHR43665">
    <property type="entry name" value="ISOPENTENYL-DIPHOSPHATE DELTA-ISOMERASE"/>
    <property type="match status" value="1"/>
</dbReference>
<dbReference type="NCBIfam" id="TIGR02151">
    <property type="entry name" value="IPP_isom_2"/>
    <property type="match status" value="1"/>
</dbReference>
<accession>A0ABS6ECM4</accession>
<dbReference type="PANTHER" id="PTHR43665:SF1">
    <property type="entry name" value="ISOPENTENYL-DIPHOSPHATE DELTA-ISOMERASE"/>
    <property type="match status" value="1"/>
</dbReference>
<dbReference type="CDD" id="cd02811">
    <property type="entry name" value="IDI-2_FMN"/>
    <property type="match status" value="1"/>
</dbReference>
<feature type="binding site" evidence="9">
    <location>
        <begin position="61"/>
        <end position="63"/>
    </location>
    <ligand>
        <name>FMN</name>
        <dbReference type="ChEBI" id="CHEBI:58210"/>
    </ligand>
</feature>
<dbReference type="EC" id="5.3.3.2" evidence="9"/>
<evidence type="ECO:0000256" key="4">
    <source>
        <dbReference type="ARBA" id="ARBA00022643"/>
    </source>
</evidence>
<dbReference type="EMBL" id="JAHLPM010000021">
    <property type="protein sequence ID" value="MBU5439928.1"/>
    <property type="molecule type" value="Genomic_DNA"/>
</dbReference>
<feature type="binding site" evidence="9">
    <location>
        <begin position="5"/>
        <end position="6"/>
    </location>
    <ligand>
        <name>substrate</name>
    </ligand>
</feature>
<keyword evidence="3 9" id="KW-0285">Flavoprotein</keyword>
<feature type="binding site" evidence="9">
    <location>
        <position position="121"/>
    </location>
    <ligand>
        <name>FMN</name>
        <dbReference type="ChEBI" id="CHEBI:58210"/>
    </ligand>
</feature>
<evidence type="ECO:0000313" key="12">
    <source>
        <dbReference type="Proteomes" id="UP000749471"/>
    </source>
</evidence>
<feature type="domain" description="FMN-dependent dehydrogenase" evidence="10">
    <location>
        <begin position="166"/>
        <end position="323"/>
    </location>
</feature>
<dbReference type="RefSeq" id="WP_216521815.1">
    <property type="nucleotide sequence ID" value="NZ_JAHLPM010000021.1"/>
</dbReference>
<comment type="subunit">
    <text evidence="9">Homooctamer. Dimer of tetramers.</text>
</comment>
<organism evidence="11 12">
    <name type="scientific">Tissierella simiarum</name>
    <dbReference type="NCBI Taxonomy" id="2841534"/>
    <lineage>
        <taxon>Bacteria</taxon>
        <taxon>Bacillati</taxon>
        <taxon>Bacillota</taxon>
        <taxon>Tissierellia</taxon>
        <taxon>Tissierellales</taxon>
        <taxon>Tissierellaceae</taxon>
        <taxon>Tissierella</taxon>
    </lineage>
</organism>
<evidence type="ECO:0000256" key="3">
    <source>
        <dbReference type="ARBA" id="ARBA00022630"/>
    </source>
</evidence>
<feature type="binding site" evidence="9">
    <location>
        <position position="91"/>
    </location>
    <ligand>
        <name>FMN</name>
        <dbReference type="ChEBI" id="CHEBI:58210"/>
    </ligand>
</feature>
<keyword evidence="7 9" id="KW-0521">NADP</keyword>
<keyword evidence="12" id="KW-1185">Reference proteome</keyword>